<dbReference type="Proteomes" id="UP000283383">
    <property type="component" value="Unassembled WGS sequence"/>
</dbReference>
<dbReference type="GO" id="GO:0009272">
    <property type="term" value="P:fungal-type cell wall biogenesis"/>
    <property type="evidence" value="ECO:0007669"/>
    <property type="project" value="UniProtKB-ARBA"/>
</dbReference>
<evidence type="ECO:0000313" key="9">
    <source>
        <dbReference type="Proteomes" id="UP000283383"/>
    </source>
</evidence>
<keyword evidence="9" id="KW-1185">Reference proteome</keyword>
<evidence type="ECO:0000256" key="5">
    <source>
        <dbReference type="ARBA" id="ARBA00048494"/>
    </source>
</evidence>
<feature type="transmembrane region" description="Helical" evidence="6">
    <location>
        <begin position="59"/>
        <end position="82"/>
    </location>
</feature>
<dbReference type="InterPro" id="IPR050248">
    <property type="entry name" value="Polysacc_deacetylase_ArnD"/>
</dbReference>
<evidence type="ECO:0000256" key="2">
    <source>
        <dbReference type="ARBA" id="ARBA00023024"/>
    </source>
</evidence>
<dbReference type="SUPFAM" id="SSF88713">
    <property type="entry name" value="Glycoside hydrolase/deacetylase"/>
    <property type="match status" value="1"/>
</dbReference>
<sequence>MRLRGIIRRIRYFRIIAVLSGIPRKLGWMRTSSKHIKVDDEENVIIGVPKVGPAALPSIIIRLLLSILFLFVITLSIAYVLYKPPTVIIKYLQWKYPDVVFHFPLPSSEKYVALTLDDVPSSETTKILDLLQRFKAKATFFVIGSQISDYPQLLTRIHNEGHEIGIHGWADEPSYKLSSVELERQIKKIETMLPLNPDRFRWFRPGSGWFTTDMIEKLKSMGYKIALGNIYPHDPQIGFPKINAAHVLSMIKPGGVIIMHDRRPYSSEQLELVLQGLATRGWRAQTLSKVQEIKTDIVAGKLLPLN</sequence>
<proteinExistence type="predicted"/>
<keyword evidence="6" id="KW-0812">Transmembrane</keyword>
<keyword evidence="2" id="KW-0119">Carbohydrate metabolism</keyword>
<dbReference type="EMBL" id="MCBQ01007865">
    <property type="protein sequence ID" value="RKF76491.1"/>
    <property type="molecule type" value="Genomic_DNA"/>
</dbReference>
<dbReference type="GO" id="GO:0005975">
    <property type="term" value="P:carbohydrate metabolic process"/>
    <property type="evidence" value="ECO:0007669"/>
    <property type="project" value="InterPro"/>
</dbReference>
<feature type="domain" description="NodB homology" evidence="7">
    <location>
        <begin position="110"/>
        <end position="285"/>
    </location>
</feature>
<evidence type="ECO:0000313" key="8">
    <source>
        <dbReference type="EMBL" id="RKF76491.1"/>
    </source>
</evidence>
<dbReference type="PANTHER" id="PTHR10587">
    <property type="entry name" value="GLYCOSYL TRANSFERASE-RELATED"/>
    <property type="match status" value="1"/>
</dbReference>
<gene>
    <name evidence="8" type="ORF">GcM3_078019</name>
</gene>
<accession>A0A420IPN1</accession>
<dbReference type="AlphaFoldDB" id="A0A420IPN1"/>
<name>A0A420IPN1_9PEZI</name>
<dbReference type="GO" id="GO:0006032">
    <property type="term" value="P:chitin catabolic process"/>
    <property type="evidence" value="ECO:0007669"/>
    <property type="project" value="UniProtKB-KW"/>
</dbReference>
<evidence type="ECO:0000256" key="3">
    <source>
        <dbReference type="ARBA" id="ARBA00023285"/>
    </source>
</evidence>
<dbReference type="GO" id="GO:0004099">
    <property type="term" value="F:chitin deacetylase activity"/>
    <property type="evidence" value="ECO:0007669"/>
    <property type="project" value="UniProtKB-EC"/>
</dbReference>
<dbReference type="Pfam" id="PF01522">
    <property type="entry name" value="Polysacc_deac_1"/>
    <property type="match status" value="1"/>
</dbReference>
<dbReference type="EC" id="3.5.1.41" evidence="4"/>
<protein>
    <recommendedName>
        <fullName evidence="4">chitin deacetylase</fullName>
        <ecNumber evidence="4">3.5.1.41</ecNumber>
    </recommendedName>
</protein>
<comment type="cofactor">
    <cofactor evidence="1">
        <name>Co(2+)</name>
        <dbReference type="ChEBI" id="CHEBI:48828"/>
    </cofactor>
</comment>
<reference evidence="8 9" key="1">
    <citation type="journal article" date="2018" name="BMC Genomics">
        <title>Comparative genome analyses reveal sequence features reflecting distinct modes of host-adaptation between dicot and monocot powdery mildew.</title>
        <authorList>
            <person name="Wu Y."/>
            <person name="Ma X."/>
            <person name="Pan Z."/>
            <person name="Kale S.D."/>
            <person name="Song Y."/>
            <person name="King H."/>
            <person name="Zhang Q."/>
            <person name="Presley C."/>
            <person name="Deng X."/>
            <person name="Wei C.I."/>
            <person name="Xiao S."/>
        </authorList>
    </citation>
    <scope>NUCLEOTIDE SEQUENCE [LARGE SCALE GENOMIC DNA]</scope>
    <source>
        <strain evidence="8">UMSG3</strain>
    </source>
</reference>
<keyword evidence="2" id="KW-0146">Chitin degradation</keyword>
<keyword evidence="3" id="KW-0170">Cobalt</keyword>
<comment type="catalytic activity">
    <reaction evidence="5">
        <text>[(1-&gt;4)-N-acetyl-beta-D-glucosaminyl](n) + n H2O = chitosan + n acetate</text>
        <dbReference type="Rhea" id="RHEA:10464"/>
        <dbReference type="Rhea" id="RHEA-COMP:9593"/>
        <dbReference type="Rhea" id="RHEA-COMP:9597"/>
        <dbReference type="ChEBI" id="CHEBI:15377"/>
        <dbReference type="ChEBI" id="CHEBI:17029"/>
        <dbReference type="ChEBI" id="CHEBI:30089"/>
        <dbReference type="ChEBI" id="CHEBI:57704"/>
        <dbReference type="EC" id="3.5.1.41"/>
    </reaction>
    <physiologicalReaction direction="left-to-right" evidence="5">
        <dbReference type="Rhea" id="RHEA:10465"/>
    </physiologicalReaction>
</comment>
<dbReference type="InterPro" id="IPR011330">
    <property type="entry name" value="Glyco_hydro/deAcase_b/a-brl"/>
</dbReference>
<evidence type="ECO:0000256" key="6">
    <source>
        <dbReference type="SAM" id="Phobius"/>
    </source>
</evidence>
<keyword evidence="6" id="KW-0472">Membrane</keyword>
<dbReference type="PROSITE" id="PS51677">
    <property type="entry name" value="NODB"/>
    <property type="match status" value="1"/>
</dbReference>
<keyword evidence="6" id="KW-1133">Transmembrane helix</keyword>
<dbReference type="STRING" id="62708.A0A420IPN1"/>
<evidence type="ECO:0000256" key="1">
    <source>
        <dbReference type="ARBA" id="ARBA00001941"/>
    </source>
</evidence>
<dbReference type="PANTHER" id="PTHR10587:SF137">
    <property type="entry name" value="4-DEOXY-4-FORMAMIDO-L-ARABINOSE-PHOSPHOUNDECAPRENOL DEFORMYLASE ARND-RELATED"/>
    <property type="match status" value="1"/>
</dbReference>
<comment type="caution">
    <text evidence="8">The sequence shown here is derived from an EMBL/GenBank/DDBJ whole genome shotgun (WGS) entry which is preliminary data.</text>
</comment>
<evidence type="ECO:0000256" key="4">
    <source>
        <dbReference type="ARBA" id="ARBA00024056"/>
    </source>
</evidence>
<organism evidence="8 9">
    <name type="scientific">Golovinomyces cichoracearum</name>
    <dbReference type="NCBI Taxonomy" id="62708"/>
    <lineage>
        <taxon>Eukaryota</taxon>
        <taxon>Fungi</taxon>
        <taxon>Dikarya</taxon>
        <taxon>Ascomycota</taxon>
        <taxon>Pezizomycotina</taxon>
        <taxon>Leotiomycetes</taxon>
        <taxon>Erysiphales</taxon>
        <taxon>Erysiphaceae</taxon>
        <taxon>Golovinomyces</taxon>
    </lineage>
</organism>
<evidence type="ECO:0000259" key="7">
    <source>
        <dbReference type="PROSITE" id="PS51677"/>
    </source>
</evidence>
<keyword evidence="2" id="KW-0624">Polysaccharide degradation</keyword>
<dbReference type="InterPro" id="IPR002509">
    <property type="entry name" value="NODB_dom"/>
</dbReference>
<dbReference type="Gene3D" id="3.20.20.370">
    <property type="entry name" value="Glycoside hydrolase/deacetylase"/>
    <property type="match status" value="1"/>
</dbReference>